<keyword evidence="1" id="KW-0472">Membrane</keyword>
<keyword evidence="1" id="KW-0812">Transmembrane</keyword>
<proteinExistence type="predicted"/>
<reference evidence="3" key="2">
    <citation type="submission" date="2007-04" db="EMBL/GenBank/DDBJ databases">
        <title>Draft genome sequence of Bacteroides ovatus (ATCC 8483).</title>
        <authorList>
            <person name="Sudarsanam P."/>
            <person name="Ley R."/>
            <person name="Guruge J."/>
            <person name="Turnbaugh P.J."/>
            <person name="Mahowald M."/>
            <person name="Liep D."/>
            <person name="Gordon J."/>
        </authorList>
    </citation>
    <scope>NUCLEOTIDE SEQUENCE [LARGE SCALE GENOMIC DNA]</scope>
    <source>
        <strain evidence="3">ATCC 8483 / DSM 1896 / JCM 5824 / BCRC 10623 / CCUG 4943 / NCTC 11153</strain>
    </source>
</reference>
<evidence type="ECO:0000256" key="1">
    <source>
        <dbReference type="SAM" id="Phobius"/>
    </source>
</evidence>
<reference evidence="2 3" key="1">
    <citation type="submission" date="2007-03" db="EMBL/GenBank/DDBJ databases">
        <authorList>
            <person name="Fulton L."/>
            <person name="Clifton S."/>
            <person name="Fulton B."/>
            <person name="Xu J."/>
            <person name="Minx P."/>
            <person name="Pepin K.H."/>
            <person name="Johnson M."/>
            <person name="Thiruvilangam P."/>
            <person name="Bhonagiri V."/>
            <person name="Nash W.E."/>
            <person name="Mardis E.R."/>
            <person name="Wilson R.K."/>
        </authorList>
    </citation>
    <scope>NUCLEOTIDE SEQUENCE [LARGE SCALE GENOMIC DNA]</scope>
    <source>
        <strain evidence="3">ATCC 8483 / DSM 1896 / JCM 5824 / BCRC 10623 / CCUG 4943 / NCTC 11153</strain>
    </source>
</reference>
<dbReference type="Proteomes" id="UP000005475">
    <property type="component" value="Unassembled WGS sequence"/>
</dbReference>
<evidence type="ECO:0000313" key="2">
    <source>
        <dbReference type="EMBL" id="EDO09469.1"/>
    </source>
</evidence>
<keyword evidence="1" id="KW-1133">Transmembrane helix</keyword>
<comment type="caution">
    <text evidence="2">The sequence shown here is derived from an EMBL/GenBank/DDBJ whole genome shotgun (WGS) entry which is preliminary data.</text>
</comment>
<feature type="transmembrane region" description="Helical" evidence="1">
    <location>
        <begin position="12"/>
        <end position="35"/>
    </location>
</feature>
<organism evidence="2 3">
    <name type="scientific">Bacteroides ovatus (strain ATCC 8483 / DSM 1896 / JCM 5824 / BCRC 10623 / CCUG 4943 / NCTC 11153)</name>
    <dbReference type="NCBI Taxonomy" id="411476"/>
    <lineage>
        <taxon>Bacteria</taxon>
        <taxon>Pseudomonadati</taxon>
        <taxon>Bacteroidota</taxon>
        <taxon>Bacteroidia</taxon>
        <taxon>Bacteroidales</taxon>
        <taxon>Bacteroidaceae</taxon>
        <taxon>Bacteroides</taxon>
    </lineage>
</organism>
<protein>
    <submittedName>
        <fullName evidence="2">Uncharacterized protein</fullName>
    </submittedName>
</protein>
<dbReference type="AlphaFoldDB" id="A0AAN3D417"/>
<name>A0AAN3D417_BACO1</name>
<evidence type="ECO:0000313" key="3">
    <source>
        <dbReference type="Proteomes" id="UP000005475"/>
    </source>
</evidence>
<sequence>MNLFNEEKEKMILISYFSIKLCCKVLILLLSVRVLL</sequence>
<accession>A0AAN3D417</accession>
<gene>
    <name evidence="2" type="ORF">BACOVA_05331</name>
</gene>
<dbReference type="EMBL" id="AAXF02000054">
    <property type="protein sequence ID" value="EDO09469.1"/>
    <property type="molecule type" value="Genomic_DNA"/>
</dbReference>